<dbReference type="Proteomes" id="UP000026962">
    <property type="component" value="Chromosome 8"/>
</dbReference>
<dbReference type="HOGENOM" id="CLU_1117232_0_0_1"/>
<reference evidence="2" key="2">
    <citation type="submission" date="2018-05" db="EMBL/GenBank/DDBJ databases">
        <title>OpunRS2 (Oryza punctata Reference Sequence Version 2).</title>
        <authorList>
            <person name="Zhang J."/>
            <person name="Kudrna D."/>
            <person name="Lee S."/>
            <person name="Talag J."/>
            <person name="Welchert J."/>
            <person name="Wing R.A."/>
        </authorList>
    </citation>
    <scope>NUCLEOTIDE SEQUENCE [LARGE SCALE GENOMIC DNA]</scope>
</reference>
<sequence length="249" mass="26035">MASSSPSLISTTTNTDDEEEGDDNDCNSSSHTATARDSVEARHRVPGVSSGSHAVLLPEQMAELGLTGRPWSRRRSGGVQQGPKAKVEEEAARHGGVFARELADNGGGAPKQPLPTGSHLDAPHWATSSPVLNPIRPNHSDCLDEFTKMPTRVHTAKQAKDVYPPDAPGVACVDASHGGGALPMSGQKQAGAVASETLVRKDVLAGLLCHRGKVAPQRPVSEKAGYQSANGWNGKRPLLPRASVSLATP</sequence>
<accession>A0A0E0LRP8</accession>
<feature type="region of interest" description="Disordered" evidence="1">
    <location>
        <begin position="103"/>
        <end position="123"/>
    </location>
</feature>
<feature type="compositionally biased region" description="Acidic residues" evidence="1">
    <location>
        <begin position="15"/>
        <end position="25"/>
    </location>
</feature>
<reference evidence="2" key="1">
    <citation type="submission" date="2015-04" db="UniProtKB">
        <authorList>
            <consortium name="EnsemblPlants"/>
        </authorList>
    </citation>
    <scope>IDENTIFICATION</scope>
</reference>
<keyword evidence="3" id="KW-1185">Reference proteome</keyword>
<organism evidence="2">
    <name type="scientific">Oryza punctata</name>
    <name type="common">Red rice</name>
    <dbReference type="NCBI Taxonomy" id="4537"/>
    <lineage>
        <taxon>Eukaryota</taxon>
        <taxon>Viridiplantae</taxon>
        <taxon>Streptophyta</taxon>
        <taxon>Embryophyta</taxon>
        <taxon>Tracheophyta</taxon>
        <taxon>Spermatophyta</taxon>
        <taxon>Magnoliopsida</taxon>
        <taxon>Liliopsida</taxon>
        <taxon>Poales</taxon>
        <taxon>Poaceae</taxon>
        <taxon>BOP clade</taxon>
        <taxon>Oryzoideae</taxon>
        <taxon>Oryzeae</taxon>
        <taxon>Oryzinae</taxon>
        <taxon>Oryza</taxon>
    </lineage>
</organism>
<feature type="region of interest" description="Disordered" evidence="1">
    <location>
        <begin position="1"/>
        <end position="89"/>
    </location>
</feature>
<proteinExistence type="predicted"/>
<protein>
    <submittedName>
        <fullName evidence="2">Uncharacterized protein</fullName>
    </submittedName>
</protein>
<evidence type="ECO:0000313" key="2">
    <source>
        <dbReference type="EnsemblPlants" id="OPUNC08G04100.1"/>
    </source>
</evidence>
<dbReference type="Gramene" id="OPUNC08G04100.1">
    <property type="protein sequence ID" value="OPUNC08G04100.1"/>
    <property type="gene ID" value="OPUNC08G04100"/>
</dbReference>
<dbReference type="EnsemblPlants" id="OPUNC08G04100.1">
    <property type="protein sequence ID" value="OPUNC08G04100.1"/>
    <property type="gene ID" value="OPUNC08G04100"/>
</dbReference>
<dbReference type="AlphaFoldDB" id="A0A0E0LRP8"/>
<feature type="region of interest" description="Disordered" evidence="1">
    <location>
        <begin position="216"/>
        <end position="249"/>
    </location>
</feature>
<name>A0A0E0LRP8_ORYPU</name>
<evidence type="ECO:0000256" key="1">
    <source>
        <dbReference type="SAM" id="MobiDB-lite"/>
    </source>
</evidence>
<evidence type="ECO:0000313" key="3">
    <source>
        <dbReference type="Proteomes" id="UP000026962"/>
    </source>
</evidence>